<reference evidence="2" key="1">
    <citation type="journal article" date="2019" name="Int. J. Syst. Evol. Microbiol.">
        <title>The Global Catalogue of Microorganisms (GCM) 10K type strain sequencing project: providing services to taxonomists for standard genome sequencing and annotation.</title>
        <authorList>
            <consortium name="The Broad Institute Genomics Platform"/>
            <consortium name="The Broad Institute Genome Sequencing Center for Infectious Disease"/>
            <person name="Wu L."/>
            <person name="Ma J."/>
        </authorList>
    </citation>
    <scope>NUCLEOTIDE SEQUENCE [LARGE SCALE GENOMIC DNA]</scope>
    <source>
        <strain evidence="2">TISTR 1827</strain>
    </source>
</reference>
<dbReference type="RefSeq" id="WP_379278401.1">
    <property type="nucleotide sequence ID" value="NZ_JBHUMY010000038.1"/>
</dbReference>
<evidence type="ECO:0000313" key="1">
    <source>
        <dbReference type="EMBL" id="MFD2663065.1"/>
    </source>
</evidence>
<dbReference type="Proteomes" id="UP001597493">
    <property type="component" value="Unassembled WGS sequence"/>
</dbReference>
<sequence length="97" mass="11339">MNTTNYEFTDEEADYMIEALQVTTPIRNPFDQLFNSYITTQEEINWLINWLSDKELIIGKITLPSKVVVIHDETKIHVVNVEEGRKMLYSFVDDILG</sequence>
<protein>
    <submittedName>
        <fullName evidence="1">Uncharacterized protein</fullName>
    </submittedName>
</protein>
<name>A0ABW5R424_9BACL</name>
<dbReference type="EMBL" id="JBHUMY010000038">
    <property type="protein sequence ID" value="MFD2663065.1"/>
    <property type="molecule type" value="Genomic_DNA"/>
</dbReference>
<gene>
    <name evidence="1" type="ORF">ACFSW5_22665</name>
</gene>
<comment type="caution">
    <text evidence="1">The sequence shown here is derived from an EMBL/GenBank/DDBJ whole genome shotgun (WGS) entry which is preliminary data.</text>
</comment>
<keyword evidence="2" id="KW-1185">Reference proteome</keyword>
<evidence type="ECO:0000313" key="2">
    <source>
        <dbReference type="Proteomes" id="UP001597493"/>
    </source>
</evidence>
<organism evidence="1 2">
    <name type="scientific">Paenibacillus thailandensis</name>
    <dbReference type="NCBI Taxonomy" id="393250"/>
    <lineage>
        <taxon>Bacteria</taxon>
        <taxon>Bacillati</taxon>
        <taxon>Bacillota</taxon>
        <taxon>Bacilli</taxon>
        <taxon>Bacillales</taxon>
        <taxon>Paenibacillaceae</taxon>
        <taxon>Paenibacillus</taxon>
    </lineage>
</organism>
<accession>A0ABW5R424</accession>
<proteinExistence type="predicted"/>